<proteinExistence type="predicted"/>
<evidence type="ECO:0000313" key="1">
    <source>
        <dbReference type="EMBL" id="KAK8215333.1"/>
    </source>
</evidence>
<sequence>MTLTTPPPNQWILGDKFDSVHPHLESIEKLWNLKWKFPCSKSLYPFHDGAFSDFAPIFETLIAKNIHSGYTDEYTQEFLPTASQLVSEGDELSSSDSKQASEIYLRACAVYRIARFPYINSALKRQVYSDQKRTYLKAAALWSCPIEDISIPFTAATTSDSGAEIPIYLRLPATASTSTSAPASAKISGEGVPVVLLLCGLDGHRPDNTTRSDEFLKRGWASVIVDIPGTADCPADRRDPRSAERLFGCVLEWIKDQPGLDEKRVVAWGLSAGGYNAVRLAHTHPTSLLGAIAQGAGTHHFFSRAWLSRAQNHEYPWNALPALTEKFGYADAEEFMEKAQKTWSLVENRVVERGLGRCRLLLVNGMEDGLMPIEDSMLLFEYGSPKEARFVPGRLHMGYPEANGFVYPWMEQVMAAAL</sequence>
<keyword evidence="2" id="KW-1185">Reference proteome</keyword>
<dbReference type="EMBL" id="JAMKPW020000008">
    <property type="protein sequence ID" value="KAK8215333.1"/>
    <property type="molecule type" value="Genomic_DNA"/>
</dbReference>
<protein>
    <submittedName>
        <fullName evidence="1">Uncharacterized protein</fullName>
    </submittedName>
</protein>
<reference evidence="1" key="1">
    <citation type="submission" date="2024-02" db="EMBL/GenBank/DDBJ databases">
        <title>Metagenome Assembled Genome of Zalaria obscura JY119.</title>
        <authorList>
            <person name="Vighnesh L."/>
            <person name="Jagadeeshwari U."/>
            <person name="Venkata Ramana C."/>
            <person name="Sasikala C."/>
        </authorList>
    </citation>
    <scope>NUCLEOTIDE SEQUENCE</scope>
    <source>
        <strain evidence="1">JY119</strain>
    </source>
</reference>
<dbReference type="Proteomes" id="UP001320706">
    <property type="component" value="Unassembled WGS sequence"/>
</dbReference>
<organism evidence="1 2">
    <name type="scientific">Zalaria obscura</name>
    <dbReference type="NCBI Taxonomy" id="2024903"/>
    <lineage>
        <taxon>Eukaryota</taxon>
        <taxon>Fungi</taxon>
        <taxon>Dikarya</taxon>
        <taxon>Ascomycota</taxon>
        <taxon>Pezizomycotina</taxon>
        <taxon>Dothideomycetes</taxon>
        <taxon>Dothideomycetidae</taxon>
        <taxon>Dothideales</taxon>
        <taxon>Zalariaceae</taxon>
        <taxon>Zalaria</taxon>
    </lineage>
</organism>
<gene>
    <name evidence="1" type="ORF">M8818_001954</name>
</gene>
<comment type="caution">
    <text evidence="1">The sequence shown here is derived from an EMBL/GenBank/DDBJ whole genome shotgun (WGS) entry which is preliminary data.</text>
</comment>
<accession>A0ACC3SKI4</accession>
<name>A0ACC3SKI4_9PEZI</name>
<evidence type="ECO:0000313" key="2">
    <source>
        <dbReference type="Proteomes" id="UP001320706"/>
    </source>
</evidence>